<dbReference type="InterPro" id="IPR050561">
    <property type="entry name" value="PTP"/>
</dbReference>
<evidence type="ECO:0000256" key="4">
    <source>
        <dbReference type="ARBA" id="ARBA00022912"/>
    </source>
</evidence>
<evidence type="ECO:0000259" key="6">
    <source>
        <dbReference type="PROSITE" id="PS50054"/>
    </source>
</evidence>
<dbReference type="PROSITE" id="PS50056">
    <property type="entry name" value="TYR_PHOSPHATASE_2"/>
    <property type="match status" value="1"/>
</dbReference>
<gene>
    <name evidence="8" type="ORF">EPH_0072290</name>
</gene>
<dbReference type="PROSITE" id="PS50054">
    <property type="entry name" value="TYR_PHOSPHATASE_DUAL"/>
    <property type="match status" value="1"/>
</dbReference>
<dbReference type="OrthoDB" id="347127at2759"/>
<dbReference type="PROSITE" id="PS00383">
    <property type="entry name" value="TYR_PHOSPHATASE_1"/>
    <property type="match status" value="1"/>
</dbReference>
<reference evidence="8" key="1">
    <citation type="submission" date="2013-10" db="EMBL/GenBank/DDBJ databases">
        <title>Genomic analysis of the causative agents of coccidiosis in chickens.</title>
        <authorList>
            <person name="Reid A.J."/>
            <person name="Blake D."/>
            <person name="Billington K."/>
            <person name="Browne H."/>
            <person name="Dunn M."/>
            <person name="Hung S."/>
            <person name="Kawahara F."/>
            <person name="Miranda-Saavedra D."/>
            <person name="Mourier T."/>
            <person name="Nagra H."/>
            <person name="Otto T.D."/>
            <person name="Rawlings N."/>
            <person name="Sanchez A."/>
            <person name="Sanders M."/>
            <person name="Subramaniam C."/>
            <person name="Tay Y."/>
            <person name="Dear P."/>
            <person name="Doerig C."/>
            <person name="Gruber A."/>
            <person name="Parkinson J."/>
            <person name="Shirley M."/>
            <person name="Wan K.L."/>
            <person name="Berriman M."/>
            <person name="Tomley F."/>
            <person name="Pain A."/>
        </authorList>
    </citation>
    <scope>NUCLEOTIDE SEQUENCE [LARGE SCALE GENOMIC DNA]</scope>
    <source>
        <strain evidence="8">Houghton</strain>
    </source>
</reference>
<evidence type="ECO:0000256" key="5">
    <source>
        <dbReference type="SAM" id="MobiDB-lite"/>
    </source>
</evidence>
<dbReference type="Gene3D" id="3.90.190.10">
    <property type="entry name" value="Protein tyrosine phosphatase superfamily"/>
    <property type="match status" value="1"/>
</dbReference>
<dbReference type="Proteomes" id="UP000018201">
    <property type="component" value="Unassembled WGS sequence"/>
</dbReference>
<evidence type="ECO:0000313" key="8">
    <source>
        <dbReference type="EMBL" id="CDI88020.1"/>
    </source>
</evidence>
<evidence type="ECO:0000259" key="7">
    <source>
        <dbReference type="PROSITE" id="PS50056"/>
    </source>
</evidence>
<dbReference type="InterPro" id="IPR000387">
    <property type="entry name" value="Tyr_Pase_dom"/>
</dbReference>
<dbReference type="InterPro" id="IPR029021">
    <property type="entry name" value="Prot-tyrosine_phosphatase-like"/>
</dbReference>
<feature type="compositionally biased region" description="Low complexity" evidence="5">
    <location>
        <begin position="52"/>
        <end position="81"/>
    </location>
</feature>
<keyword evidence="9" id="KW-1185">Reference proteome</keyword>
<accession>U6H6G7</accession>
<comment type="similarity">
    <text evidence="1">Belongs to the protein-tyrosine phosphatase family. Non-receptor class CDC14 subfamily.</text>
</comment>
<dbReference type="EMBL" id="HG709386">
    <property type="protein sequence ID" value="CDI88020.1"/>
    <property type="molecule type" value="Genomic_DNA"/>
</dbReference>
<dbReference type="FunFam" id="3.90.190.10:FF:000006">
    <property type="entry name" value="Dual specificity protein phosphatase CDC14B"/>
    <property type="match status" value="1"/>
</dbReference>
<dbReference type="SUPFAM" id="SSF52799">
    <property type="entry name" value="(Phosphotyrosine protein) phosphatases II"/>
    <property type="match status" value="1"/>
</dbReference>
<feature type="domain" description="Tyrosine-protein phosphatase" evidence="6">
    <location>
        <begin position="64"/>
        <end position="182"/>
    </location>
</feature>
<dbReference type="Pfam" id="PF22785">
    <property type="entry name" value="Tc-R-P"/>
    <property type="match status" value="1"/>
</dbReference>
<proteinExistence type="inferred from homology"/>
<dbReference type="PANTHER" id="PTHR23339">
    <property type="entry name" value="TYROSINE SPECIFIC PROTEIN PHOSPHATASE AND DUAL SPECIFICITY PROTEIN PHOSPHATASE"/>
    <property type="match status" value="1"/>
</dbReference>
<feature type="domain" description="Tyrosine specific protein phosphatases" evidence="7">
    <location>
        <begin position="137"/>
        <end position="182"/>
    </location>
</feature>
<name>U6H6G7_9EIME</name>
<evidence type="ECO:0000256" key="1">
    <source>
        <dbReference type="ARBA" id="ARBA00007315"/>
    </source>
</evidence>
<organism evidence="8 9">
    <name type="scientific">Eimeria praecox</name>
    <dbReference type="NCBI Taxonomy" id="51316"/>
    <lineage>
        <taxon>Eukaryota</taxon>
        <taxon>Sar</taxon>
        <taxon>Alveolata</taxon>
        <taxon>Apicomplexa</taxon>
        <taxon>Conoidasida</taxon>
        <taxon>Coccidia</taxon>
        <taxon>Eucoccidiorida</taxon>
        <taxon>Eimeriorina</taxon>
        <taxon>Eimeriidae</taxon>
        <taxon>Eimeria</taxon>
    </lineage>
</organism>
<dbReference type="InterPro" id="IPR020422">
    <property type="entry name" value="TYR_PHOSPHATASE_DUAL_dom"/>
</dbReference>
<dbReference type="EC" id="3.1.3.48" evidence="2"/>
<reference evidence="8" key="2">
    <citation type="submission" date="2013-10" db="EMBL/GenBank/DDBJ databases">
        <authorList>
            <person name="Aslett M."/>
        </authorList>
    </citation>
    <scope>NUCLEOTIDE SEQUENCE [LARGE SCALE GENOMIC DNA]</scope>
    <source>
        <strain evidence="8">Houghton</strain>
    </source>
</reference>
<evidence type="ECO:0000256" key="2">
    <source>
        <dbReference type="ARBA" id="ARBA00013064"/>
    </source>
</evidence>
<evidence type="ECO:0000256" key="3">
    <source>
        <dbReference type="ARBA" id="ARBA00022801"/>
    </source>
</evidence>
<evidence type="ECO:0000313" key="9">
    <source>
        <dbReference type="Proteomes" id="UP000018201"/>
    </source>
</evidence>
<protein>
    <recommendedName>
        <fullName evidence="2">protein-tyrosine-phosphatase</fullName>
        <ecNumber evidence="2">3.1.3.48</ecNumber>
    </recommendedName>
</protein>
<keyword evidence="4" id="KW-0904">Protein phosphatase</keyword>
<sequence>MDSLSSFDLEAYNHYARLENGDMSWIIPGKFLAFSCPSVAAGAVTASRSSKEGSNSSSNNNRSSNSNSNSNRSSSNSSSSSTCHPWYYVDVFKKLKIKLVIRLNTKMYDSKAFKDVGIDHHDLFFLDGTCPPRDIMERFVELCEACDGAVAVHCKAGLGRTGSLIGCYAIKNYKYVLPSFLY</sequence>
<dbReference type="InterPro" id="IPR016130">
    <property type="entry name" value="Tyr_Pase_AS"/>
</dbReference>
<dbReference type="GO" id="GO:0004725">
    <property type="term" value="F:protein tyrosine phosphatase activity"/>
    <property type="evidence" value="ECO:0007669"/>
    <property type="project" value="UniProtKB-EC"/>
</dbReference>
<feature type="region of interest" description="Disordered" evidence="5">
    <location>
        <begin position="47"/>
        <end position="82"/>
    </location>
</feature>
<dbReference type="AlphaFoldDB" id="U6H6G7"/>
<dbReference type="VEuPathDB" id="ToxoDB:EPH_0072290"/>
<keyword evidence="3" id="KW-0378">Hydrolase</keyword>